<dbReference type="InterPro" id="IPR008276">
    <property type="entry name" value="C_nuclsd_transpt"/>
</dbReference>
<feature type="transmembrane region" description="Helical" evidence="7">
    <location>
        <begin position="350"/>
        <end position="373"/>
    </location>
</feature>
<dbReference type="PANTHER" id="PTHR10590:SF4">
    <property type="entry name" value="SOLUTE CARRIER FAMILY 28 MEMBER 3"/>
    <property type="match status" value="1"/>
</dbReference>
<keyword evidence="3" id="KW-1003">Cell membrane</keyword>
<evidence type="ECO:0000256" key="1">
    <source>
        <dbReference type="ARBA" id="ARBA00004651"/>
    </source>
</evidence>
<feature type="domain" description="Concentrative nucleoside transporter N-terminal" evidence="8">
    <location>
        <begin position="2"/>
        <end position="75"/>
    </location>
</feature>
<dbReference type="PANTHER" id="PTHR10590">
    <property type="entry name" value="SODIUM/NUCLEOSIDE COTRANSPORTER"/>
    <property type="match status" value="1"/>
</dbReference>
<evidence type="ECO:0000256" key="7">
    <source>
        <dbReference type="SAM" id="Phobius"/>
    </source>
</evidence>
<evidence type="ECO:0000256" key="5">
    <source>
        <dbReference type="ARBA" id="ARBA00022989"/>
    </source>
</evidence>
<organism evidence="11 12">
    <name type="scientific">Tistlia consotensis USBA 355</name>
    <dbReference type="NCBI Taxonomy" id="560819"/>
    <lineage>
        <taxon>Bacteria</taxon>
        <taxon>Pseudomonadati</taxon>
        <taxon>Pseudomonadota</taxon>
        <taxon>Alphaproteobacteria</taxon>
        <taxon>Rhodospirillales</taxon>
        <taxon>Rhodovibrionaceae</taxon>
        <taxon>Tistlia</taxon>
    </lineage>
</organism>
<evidence type="ECO:0000259" key="9">
    <source>
        <dbReference type="Pfam" id="PF07662"/>
    </source>
</evidence>
<keyword evidence="12" id="KW-1185">Reference proteome</keyword>
<dbReference type="Pfam" id="PF07670">
    <property type="entry name" value="Gate"/>
    <property type="match status" value="1"/>
</dbReference>
<feature type="transmembrane region" description="Helical" evidence="7">
    <location>
        <begin position="23"/>
        <end position="41"/>
    </location>
</feature>
<dbReference type="RefSeq" id="WP_235017227.1">
    <property type="nucleotide sequence ID" value="NZ_FWZX01000042.1"/>
</dbReference>
<name>A0A1Y6CPF3_9PROT</name>
<comment type="subcellular location">
    <subcellularLocation>
        <location evidence="1">Cell membrane</location>
        <topology evidence="1">Multi-pass membrane protein</topology>
    </subcellularLocation>
</comment>
<keyword evidence="4 7" id="KW-0812">Transmembrane</keyword>
<gene>
    <name evidence="11" type="ORF">SAMN05428998_14221</name>
</gene>
<proteinExistence type="inferred from homology"/>
<dbReference type="GO" id="GO:0005337">
    <property type="term" value="F:nucleoside transmembrane transporter activity"/>
    <property type="evidence" value="ECO:0007669"/>
    <property type="project" value="InterPro"/>
</dbReference>
<dbReference type="InterPro" id="IPR002668">
    <property type="entry name" value="CNT_N_dom"/>
</dbReference>
<evidence type="ECO:0000259" key="10">
    <source>
        <dbReference type="Pfam" id="PF07670"/>
    </source>
</evidence>
<dbReference type="Proteomes" id="UP000192917">
    <property type="component" value="Unassembled WGS sequence"/>
</dbReference>
<dbReference type="Pfam" id="PF07662">
    <property type="entry name" value="Nucleos_tra2_C"/>
    <property type="match status" value="1"/>
</dbReference>
<keyword evidence="6 7" id="KW-0472">Membrane</keyword>
<dbReference type="Pfam" id="PF01773">
    <property type="entry name" value="Nucleos_tra2_N"/>
    <property type="match status" value="1"/>
</dbReference>
<dbReference type="STRING" id="560819.SAMN05428998_14221"/>
<evidence type="ECO:0000256" key="3">
    <source>
        <dbReference type="ARBA" id="ARBA00022475"/>
    </source>
</evidence>
<dbReference type="InterPro" id="IPR011642">
    <property type="entry name" value="Gate_dom"/>
</dbReference>
<evidence type="ECO:0000256" key="4">
    <source>
        <dbReference type="ARBA" id="ARBA00022692"/>
    </source>
</evidence>
<accession>A0A1Y6CPF3</accession>
<feature type="transmembrane region" description="Helical" evidence="7">
    <location>
        <begin position="132"/>
        <end position="157"/>
    </location>
</feature>
<feature type="transmembrane region" description="Helical" evidence="7">
    <location>
        <begin position="256"/>
        <end position="281"/>
    </location>
</feature>
<dbReference type="AlphaFoldDB" id="A0A1Y6CPF3"/>
<feature type="domain" description="Nucleoside transporter/FeoB GTPase Gate" evidence="10">
    <location>
        <begin position="95"/>
        <end position="193"/>
    </location>
</feature>
<feature type="transmembrane region" description="Helical" evidence="7">
    <location>
        <begin position="195"/>
        <end position="218"/>
    </location>
</feature>
<evidence type="ECO:0000256" key="6">
    <source>
        <dbReference type="ARBA" id="ARBA00023136"/>
    </source>
</evidence>
<comment type="similarity">
    <text evidence="2">Belongs to the concentrative nucleoside transporter (CNT) (TC 2.A.41) family.</text>
</comment>
<dbReference type="EMBL" id="FWZX01000042">
    <property type="protein sequence ID" value="SMF80854.1"/>
    <property type="molecule type" value="Genomic_DNA"/>
</dbReference>
<keyword evidence="5 7" id="KW-1133">Transmembrane helix</keyword>
<evidence type="ECO:0000313" key="11">
    <source>
        <dbReference type="EMBL" id="SMF80854.1"/>
    </source>
</evidence>
<dbReference type="GO" id="GO:0015293">
    <property type="term" value="F:symporter activity"/>
    <property type="evidence" value="ECO:0007669"/>
    <property type="project" value="TreeGrafter"/>
</dbReference>
<feature type="transmembrane region" description="Helical" evidence="7">
    <location>
        <begin position="385"/>
        <end position="407"/>
    </location>
</feature>
<dbReference type="InterPro" id="IPR011657">
    <property type="entry name" value="CNT_C_dom"/>
</dbReference>
<feature type="domain" description="Concentrative nucleoside transporter C-terminal" evidence="9">
    <location>
        <begin position="202"/>
        <end position="405"/>
    </location>
</feature>
<sequence length="408" mass="42805">MLGIAAIVAIAWAVSENRKVFDWRGVVAGLALQFGLAFLLLRLPGARDVFLALNGLVLALQDATRQGTAFVFGYLGGGPAPFEATQPGNSFVLALQALPLILVISALSALLWHWRILPVVVKAVSAVLERIFAIGGAVGVSAAANIFVGMVEAPLLVRPYFARLTRAEIFMVMTCGMATVAGTVMVLYASFLSQVIPGALGHILTASIISVPAALMVARLMVPGVEKTESDGSIPELEYDSSMDAITRGTEQGVQLLINVTAMLIVLIALVALVNALLGLLPPVFGAELSLQRVFGWIFAPYAWLIGIPAHEAATAGELLGLKTVLNEFIAYLQLAKLPADTLDERSRLILVYALCGFANPGSLGIMIGGLVAMAPQRRGELVQLAGKSVLSGTLATGLTGAVVGILW</sequence>
<evidence type="ECO:0000259" key="8">
    <source>
        <dbReference type="Pfam" id="PF01773"/>
    </source>
</evidence>
<protein>
    <submittedName>
        <fullName evidence="11">Concentrative nucleoside transporter, CNT family</fullName>
    </submittedName>
</protein>
<evidence type="ECO:0000256" key="2">
    <source>
        <dbReference type="ARBA" id="ARBA00009033"/>
    </source>
</evidence>
<evidence type="ECO:0000313" key="12">
    <source>
        <dbReference type="Proteomes" id="UP000192917"/>
    </source>
</evidence>
<feature type="transmembrane region" description="Helical" evidence="7">
    <location>
        <begin position="91"/>
        <end position="112"/>
    </location>
</feature>
<feature type="transmembrane region" description="Helical" evidence="7">
    <location>
        <begin position="169"/>
        <end position="189"/>
    </location>
</feature>
<reference evidence="11 12" key="1">
    <citation type="submission" date="2017-04" db="EMBL/GenBank/DDBJ databases">
        <authorList>
            <person name="Afonso C.L."/>
            <person name="Miller P.J."/>
            <person name="Scott M.A."/>
            <person name="Spackman E."/>
            <person name="Goraichik I."/>
            <person name="Dimitrov K.M."/>
            <person name="Suarez D.L."/>
            <person name="Swayne D.E."/>
        </authorList>
    </citation>
    <scope>NUCLEOTIDE SEQUENCE [LARGE SCALE GENOMIC DNA]</scope>
    <source>
        <strain evidence="11 12">USBA 355</strain>
    </source>
</reference>
<dbReference type="GO" id="GO:0005886">
    <property type="term" value="C:plasma membrane"/>
    <property type="evidence" value="ECO:0007669"/>
    <property type="project" value="UniProtKB-SubCell"/>
</dbReference>